<dbReference type="InterPro" id="IPR012340">
    <property type="entry name" value="NA-bd_OB-fold"/>
</dbReference>
<dbReference type="EMBL" id="FXUF01000003">
    <property type="protein sequence ID" value="SMP46444.1"/>
    <property type="molecule type" value="Genomic_DNA"/>
</dbReference>
<accession>A0AA45WU99</accession>
<dbReference type="Gene3D" id="2.40.50.140">
    <property type="entry name" value="Nucleic acid-binding proteins"/>
    <property type="match status" value="1"/>
</dbReference>
<dbReference type="RefSeq" id="WP_283408299.1">
    <property type="nucleotide sequence ID" value="NZ_FXUF01000003.1"/>
</dbReference>
<dbReference type="GO" id="GO:0006396">
    <property type="term" value="P:RNA processing"/>
    <property type="evidence" value="ECO:0007669"/>
    <property type="project" value="InterPro"/>
</dbReference>
<feature type="binding site" evidence="4">
    <location>
        <position position="336"/>
    </location>
    <ligand>
        <name>S-adenosyl-L-methionine</name>
        <dbReference type="ChEBI" id="CHEBI:59789"/>
    </ligand>
</feature>
<dbReference type="InterPro" id="IPR010280">
    <property type="entry name" value="U5_MeTrfase_fam"/>
</dbReference>
<dbReference type="Pfam" id="PF05958">
    <property type="entry name" value="tRNA_U5-meth_tr"/>
    <property type="match status" value="1"/>
</dbReference>
<keyword evidence="8" id="KW-1185">Reference proteome</keyword>
<dbReference type="SUPFAM" id="SSF50249">
    <property type="entry name" value="Nucleic acid-binding proteins"/>
    <property type="match status" value="1"/>
</dbReference>
<organism evidence="7 8">
    <name type="scientific">Anoxynatronum buryatiense</name>
    <dbReference type="NCBI Taxonomy" id="489973"/>
    <lineage>
        <taxon>Bacteria</taxon>
        <taxon>Bacillati</taxon>
        <taxon>Bacillota</taxon>
        <taxon>Clostridia</taxon>
        <taxon>Eubacteriales</taxon>
        <taxon>Clostridiaceae</taxon>
        <taxon>Anoxynatronum</taxon>
    </lineage>
</organism>
<dbReference type="PANTHER" id="PTHR11061:SF30">
    <property type="entry name" value="TRNA (URACIL(54)-C(5))-METHYLTRANSFERASE"/>
    <property type="match status" value="1"/>
</dbReference>
<keyword evidence="1 4" id="KW-0489">Methyltransferase</keyword>
<evidence type="ECO:0000256" key="5">
    <source>
        <dbReference type="PROSITE-ProRule" id="PRU10015"/>
    </source>
</evidence>
<dbReference type="PROSITE" id="PS50926">
    <property type="entry name" value="TRAM"/>
    <property type="match status" value="1"/>
</dbReference>
<dbReference type="Gene3D" id="3.40.50.150">
    <property type="entry name" value="Vaccinia Virus protein VP39"/>
    <property type="match status" value="1"/>
</dbReference>
<dbReference type="SUPFAM" id="SSF53335">
    <property type="entry name" value="S-adenosyl-L-methionine-dependent methyltransferases"/>
    <property type="match status" value="1"/>
</dbReference>
<evidence type="ECO:0000313" key="8">
    <source>
        <dbReference type="Proteomes" id="UP001158066"/>
    </source>
</evidence>
<feature type="binding site" evidence="4">
    <location>
        <position position="315"/>
    </location>
    <ligand>
        <name>S-adenosyl-L-methionine</name>
        <dbReference type="ChEBI" id="CHEBI:59789"/>
    </ligand>
</feature>
<dbReference type="InterPro" id="IPR002792">
    <property type="entry name" value="TRAM_dom"/>
</dbReference>
<keyword evidence="3 4" id="KW-0949">S-adenosyl-L-methionine</keyword>
<gene>
    <name evidence="7" type="ORF">SAMN06296020_10313</name>
</gene>
<dbReference type="GO" id="GO:0008173">
    <property type="term" value="F:RNA methyltransferase activity"/>
    <property type="evidence" value="ECO:0007669"/>
    <property type="project" value="InterPro"/>
</dbReference>
<dbReference type="AlphaFoldDB" id="A0AA45WU99"/>
<dbReference type="CDD" id="cd02440">
    <property type="entry name" value="AdoMet_MTases"/>
    <property type="match status" value="1"/>
</dbReference>
<feature type="binding site" evidence="4">
    <location>
        <position position="287"/>
    </location>
    <ligand>
        <name>S-adenosyl-L-methionine</name>
        <dbReference type="ChEBI" id="CHEBI:59789"/>
    </ligand>
</feature>
<dbReference type="PROSITE" id="PS51687">
    <property type="entry name" value="SAM_MT_RNA_M5U"/>
    <property type="match status" value="1"/>
</dbReference>
<evidence type="ECO:0000256" key="2">
    <source>
        <dbReference type="ARBA" id="ARBA00022679"/>
    </source>
</evidence>
<dbReference type="InterPro" id="IPR030390">
    <property type="entry name" value="MeTrfase_TrmA_AS"/>
</dbReference>
<evidence type="ECO:0000259" key="6">
    <source>
        <dbReference type="PROSITE" id="PS50926"/>
    </source>
</evidence>
<dbReference type="NCBIfam" id="TIGR00479">
    <property type="entry name" value="rumA"/>
    <property type="match status" value="1"/>
</dbReference>
<proteinExistence type="inferred from homology"/>
<dbReference type="PANTHER" id="PTHR11061">
    <property type="entry name" value="RNA M5U METHYLTRANSFERASE"/>
    <property type="match status" value="1"/>
</dbReference>
<dbReference type="GO" id="GO:0032259">
    <property type="term" value="P:methylation"/>
    <property type="evidence" value="ECO:0007669"/>
    <property type="project" value="UniProtKB-KW"/>
</dbReference>
<feature type="active site" evidence="5">
    <location>
        <position position="408"/>
    </location>
</feature>
<protein>
    <submittedName>
        <fullName evidence="7">23S rRNA m(5)U-1939 methyltransferase</fullName>
    </submittedName>
</protein>
<evidence type="ECO:0000256" key="3">
    <source>
        <dbReference type="ARBA" id="ARBA00022691"/>
    </source>
</evidence>
<feature type="binding site" evidence="4">
    <location>
        <position position="381"/>
    </location>
    <ligand>
        <name>S-adenosyl-L-methionine</name>
        <dbReference type="ChEBI" id="CHEBI:59789"/>
    </ligand>
</feature>
<dbReference type="PROSITE" id="PS01230">
    <property type="entry name" value="TRMA_1"/>
    <property type="match status" value="1"/>
</dbReference>
<dbReference type="InterPro" id="IPR029063">
    <property type="entry name" value="SAM-dependent_MTases_sf"/>
</dbReference>
<feature type="active site" description="Nucleophile" evidence="4">
    <location>
        <position position="408"/>
    </location>
</feature>
<comment type="similarity">
    <text evidence="4">Belongs to the class I-like SAM-binding methyltransferase superfamily. RNA M5U methyltransferase family.</text>
</comment>
<comment type="caution">
    <text evidence="7">The sequence shown here is derived from an EMBL/GenBank/DDBJ whole genome shotgun (WGS) entry which is preliminary data.</text>
</comment>
<evidence type="ECO:0000256" key="4">
    <source>
        <dbReference type="PROSITE-ProRule" id="PRU01024"/>
    </source>
</evidence>
<feature type="domain" description="TRAM" evidence="6">
    <location>
        <begin position="1"/>
        <end position="59"/>
    </location>
</feature>
<dbReference type="Gene3D" id="2.40.50.1070">
    <property type="match status" value="1"/>
</dbReference>
<sequence>MGLKGMEVEIDIKKMIFGGKAVGQYEGQRVVTSYGIVGQRVRAKIKRVRQTHLEANTLQVIDKSPVEKEEACPHTGTCGGCSLQGVPYQWQVETKNEQVKALFSERKLMPSVWHKPVSSPRIEGYRNKMEFSFGNQERGGQLTLGMHQRGRRYDVVDTAHCNLVDEDFRRIRTATATFFRERQVQPYHKISHDGILRHLVVRKAAFTGEIMVNLVTANAPELSVNEWKESLLSLELAGNLASILWTVNNQVADTVQNDYIQCLHGKESIRESLLGLNFTITPFSFFQTNSYAAECLYEIATSFLSETDQNVYDLYCGLGTITQLMARRASKVTGIELVTEAVEQARKDAQLNGFENCTFIAGDVKETLNQLPGRPDTLILDPPRAGVHPKAMTDLLAMKPEKMIYISCNPRSLVDNLEQATATGWHIESAQCVDLFPNTPHVECVVLMSKKEAN</sequence>
<keyword evidence="2 4" id="KW-0808">Transferase</keyword>
<evidence type="ECO:0000256" key="1">
    <source>
        <dbReference type="ARBA" id="ARBA00022603"/>
    </source>
</evidence>
<dbReference type="Proteomes" id="UP001158066">
    <property type="component" value="Unassembled WGS sequence"/>
</dbReference>
<evidence type="ECO:0000313" key="7">
    <source>
        <dbReference type="EMBL" id="SMP46444.1"/>
    </source>
</evidence>
<name>A0AA45WU99_9CLOT</name>
<reference evidence="7" key="1">
    <citation type="submission" date="2017-05" db="EMBL/GenBank/DDBJ databases">
        <authorList>
            <person name="Varghese N."/>
            <person name="Submissions S."/>
        </authorList>
    </citation>
    <scope>NUCLEOTIDE SEQUENCE</scope>
    <source>
        <strain evidence="7">Su22</strain>
    </source>
</reference>